<dbReference type="Proteomes" id="UP000694846">
    <property type="component" value="Unplaced"/>
</dbReference>
<keyword evidence="8 10" id="KW-0675">Receptor</keyword>
<feature type="transmembrane region" description="Helical" evidence="10">
    <location>
        <begin position="134"/>
        <end position="154"/>
    </location>
</feature>
<accession>A0A8B8FFZ3</accession>
<name>A0A8B8FFZ3_9HEMI</name>
<proteinExistence type="inferred from homology"/>
<dbReference type="AlphaFoldDB" id="A0A8B8FFZ3"/>
<feature type="transmembrane region" description="Helical" evidence="10">
    <location>
        <begin position="80"/>
        <end position="101"/>
    </location>
</feature>
<keyword evidence="9 10" id="KW-0807">Transducer</keyword>
<evidence type="ECO:0000256" key="2">
    <source>
        <dbReference type="ARBA" id="ARBA00022475"/>
    </source>
</evidence>
<dbReference type="Pfam" id="PF02949">
    <property type="entry name" value="7tm_6"/>
    <property type="match status" value="1"/>
</dbReference>
<comment type="caution">
    <text evidence="10">Lacks conserved residue(s) required for the propagation of feature annotation.</text>
</comment>
<organism evidence="11 12">
    <name type="scientific">Sipha flava</name>
    <name type="common">yellow sugarcane aphid</name>
    <dbReference type="NCBI Taxonomy" id="143950"/>
    <lineage>
        <taxon>Eukaryota</taxon>
        <taxon>Metazoa</taxon>
        <taxon>Ecdysozoa</taxon>
        <taxon>Arthropoda</taxon>
        <taxon>Hexapoda</taxon>
        <taxon>Insecta</taxon>
        <taxon>Pterygota</taxon>
        <taxon>Neoptera</taxon>
        <taxon>Paraneoptera</taxon>
        <taxon>Hemiptera</taxon>
        <taxon>Sternorrhyncha</taxon>
        <taxon>Aphidomorpha</taxon>
        <taxon>Aphidoidea</taxon>
        <taxon>Aphididae</taxon>
        <taxon>Sipha</taxon>
    </lineage>
</organism>
<evidence type="ECO:0000256" key="9">
    <source>
        <dbReference type="ARBA" id="ARBA00023224"/>
    </source>
</evidence>
<evidence type="ECO:0000256" key="6">
    <source>
        <dbReference type="ARBA" id="ARBA00022989"/>
    </source>
</evidence>
<keyword evidence="6 10" id="KW-1133">Transmembrane helix</keyword>
<keyword evidence="4 10" id="KW-0812">Transmembrane</keyword>
<dbReference type="OrthoDB" id="6617147at2759"/>
<evidence type="ECO:0000256" key="1">
    <source>
        <dbReference type="ARBA" id="ARBA00004651"/>
    </source>
</evidence>
<comment type="similarity">
    <text evidence="10">Belongs to the insect chemoreceptor superfamily. Heteromeric odorant receptor channel (TC 1.A.69) family.</text>
</comment>
<evidence type="ECO:0000313" key="11">
    <source>
        <dbReference type="Proteomes" id="UP000694846"/>
    </source>
</evidence>
<dbReference type="PANTHER" id="PTHR21137">
    <property type="entry name" value="ODORANT RECEPTOR"/>
    <property type="match status" value="1"/>
</dbReference>
<feature type="transmembrane region" description="Helical" evidence="10">
    <location>
        <begin position="319"/>
        <end position="338"/>
    </location>
</feature>
<evidence type="ECO:0000256" key="10">
    <source>
        <dbReference type="RuleBase" id="RU351113"/>
    </source>
</evidence>
<gene>
    <name evidence="12" type="primary">LOC112682880</name>
</gene>
<dbReference type="GeneID" id="112682880"/>
<reference evidence="12" key="1">
    <citation type="submission" date="2025-08" db="UniProtKB">
        <authorList>
            <consortium name="RefSeq"/>
        </authorList>
    </citation>
    <scope>IDENTIFICATION</scope>
    <source>
        <tissue evidence="12">Whole body</tissue>
    </source>
</reference>
<dbReference type="GO" id="GO:0005886">
    <property type="term" value="C:plasma membrane"/>
    <property type="evidence" value="ECO:0007669"/>
    <property type="project" value="UniProtKB-SubCell"/>
</dbReference>
<keyword evidence="3 10" id="KW-0716">Sensory transduction</keyword>
<keyword evidence="5 10" id="KW-0552">Olfaction</keyword>
<dbReference type="GO" id="GO:0007165">
    <property type="term" value="P:signal transduction"/>
    <property type="evidence" value="ECO:0007669"/>
    <property type="project" value="UniProtKB-KW"/>
</dbReference>
<feature type="transmembrane region" description="Helical" evidence="10">
    <location>
        <begin position="50"/>
        <end position="74"/>
    </location>
</feature>
<feature type="transmembrane region" description="Helical" evidence="10">
    <location>
        <begin position="344"/>
        <end position="365"/>
    </location>
</feature>
<evidence type="ECO:0000256" key="7">
    <source>
        <dbReference type="ARBA" id="ARBA00023136"/>
    </source>
</evidence>
<keyword evidence="2" id="KW-1003">Cell membrane</keyword>
<dbReference type="InterPro" id="IPR004117">
    <property type="entry name" value="7tm6_olfct_rcpt"/>
</dbReference>
<feature type="transmembrane region" description="Helical" evidence="10">
    <location>
        <begin position="199"/>
        <end position="221"/>
    </location>
</feature>
<evidence type="ECO:0000256" key="8">
    <source>
        <dbReference type="ARBA" id="ARBA00023170"/>
    </source>
</evidence>
<dbReference type="RefSeq" id="XP_025409427.1">
    <property type="nucleotide sequence ID" value="XM_025553642.1"/>
</dbReference>
<evidence type="ECO:0000256" key="4">
    <source>
        <dbReference type="ARBA" id="ARBA00022692"/>
    </source>
</evidence>
<keyword evidence="11" id="KW-1185">Reference proteome</keyword>
<dbReference type="GO" id="GO:0004984">
    <property type="term" value="F:olfactory receptor activity"/>
    <property type="evidence" value="ECO:0007669"/>
    <property type="project" value="InterPro"/>
</dbReference>
<dbReference type="PANTHER" id="PTHR21137:SF35">
    <property type="entry name" value="ODORANT RECEPTOR 19A-RELATED"/>
    <property type="match status" value="1"/>
</dbReference>
<protein>
    <recommendedName>
        <fullName evidence="10">Odorant receptor</fullName>
    </recommendedName>
</protein>
<dbReference type="GO" id="GO:0005549">
    <property type="term" value="F:odorant binding"/>
    <property type="evidence" value="ECO:0007669"/>
    <property type="project" value="InterPro"/>
</dbReference>
<sequence length="441" mass="49845">MSAEDATAAGAGREAVDDDATVADLRLFRAIGLYQMLNPSDRRSGDRLRLAYRAGVALAFALQSVQIVGLFFTLNDLRRFAYMTVMVFNGLMCVLKGHVLVMKADQLWAVLDVARYRYTVCGARDPSALHRCRATLAVLLRTFAVLSFSTLIIWSTMPLFMDPYVPITKPDGTVGQYRTTIDNLWFPAMTESVYNYTPVWAFIYSMEVFICTFNVISWLLFDSCMVTMCFVLNAQFRTMAAGYESLGRHRDRRRIRLRAPSTSPGRIRPAENRDTELTFIDDLIIHINDNQNIINKFDDFFNIVQPVVLAQIATSSNSVVGLIFLIALLYVMGWSIVSAPIMKFMSGLASLLIELYIYCYAFNYIEIAKSQVNLGLYGSNWTVMDLKFKKTLLLAMNMNSSHNRMMKVSPTSIINLEMFSRVMNMSYSIVSILLNSSAPDT</sequence>
<comment type="subcellular location">
    <subcellularLocation>
        <location evidence="1 10">Cell membrane</location>
        <topology evidence="1 10">Multi-pass membrane protein</topology>
    </subcellularLocation>
</comment>
<evidence type="ECO:0000256" key="3">
    <source>
        <dbReference type="ARBA" id="ARBA00022606"/>
    </source>
</evidence>
<evidence type="ECO:0000313" key="12">
    <source>
        <dbReference type="RefSeq" id="XP_025409427.1"/>
    </source>
</evidence>
<keyword evidence="7 10" id="KW-0472">Membrane</keyword>
<evidence type="ECO:0000256" key="5">
    <source>
        <dbReference type="ARBA" id="ARBA00022725"/>
    </source>
</evidence>